<sequence>MKNKLAGFIIFIFITLLSFCTYHFFQSPKAVATFQSYSSPSHKIDKTLVELSKSEDLATKKEAEKNIARITLTAIDYEKWQEFIDYIDVKVYTENVLPLPSQQLIVALNLSKDLAVVVVFEAVSDEYIFHNKIEGIVPVDKIEFLSNPSHPYKMMVVYQTLDESVGAFFLEKYLEVYLYDNNEFINAWKRSLYYEETYKETWIDPNAREDLWNRVVEETVIDFIQDDPLKINTFTTIEKYTTYSLEYPNIEKFTLIHSDSYQNAYYWKDAFHTFILGEIPKEVFLSDVALLEDMEASKEVLFGIRNENYKVVTSKGEVLYLPKSKFYLMFQSLLEK</sequence>
<evidence type="ECO:0000313" key="3">
    <source>
        <dbReference type="Proteomes" id="UP000177894"/>
    </source>
</evidence>
<keyword evidence="3" id="KW-1185">Reference proteome</keyword>
<dbReference type="EMBL" id="CP020559">
    <property type="protein sequence ID" value="ARE88177.1"/>
    <property type="molecule type" value="Genomic_DNA"/>
</dbReference>
<proteinExistence type="predicted"/>
<reference evidence="2 4" key="2">
    <citation type="submission" date="2017-03" db="EMBL/GenBank/DDBJ databases">
        <title>Complete sequence of Clostridium formicaceticum DSM 92.</title>
        <authorList>
            <person name="Poehlein A."/>
            <person name="Karl M."/>
            <person name="Bengelsdorf F.R."/>
            <person name="Duerre P."/>
            <person name="Daniel R."/>
        </authorList>
    </citation>
    <scope>NUCLEOTIDE SEQUENCE [LARGE SCALE GENOMIC DNA]</scope>
    <source>
        <strain evidence="2 4">DSM 92</strain>
    </source>
</reference>
<dbReference type="AlphaFoldDB" id="A0AAC9RM67"/>
<dbReference type="RefSeq" id="WP_070971359.1">
    <property type="nucleotide sequence ID" value="NZ_CP017603.1"/>
</dbReference>
<reference evidence="1 3" key="1">
    <citation type="submission" date="2016-10" db="EMBL/GenBank/DDBJ databases">
        <title>Complete Genome Sequence of Acetogen Clostridium formicoaceticum ATCC 27076.</title>
        <authorList>
            <person name="Bao T."/>
            <person name="Cheng C."/>
            <person name="Zhao J."/>
            <person name="Yang S.-T."/>
            <person name="Wang J."/>
            <person name="Wang M."/>
        </authorList>
    </citation>
    <scope>NUCLEOTIDE SEQUENCE [LARGE SCALE GENOMIC DNA]</scope>
    <source>
        <strain evidence="1 3">ATCC 27076</strain>
    </source>
</reference>
<dbReference type="Proteomes" id="UP000177894">
    <property type="component" value="Chromosome"/>
</dbReference>
<dbReference type="EMBL" id="CP017603">
    <property type="protein sequence ID" value="AOY77597.1"/>
    <property type="molecule type" value="Genomic_DNA"/>
</dbReference>
<dbReference type="KEGG" id="cfm:BJL90_18085"/>
<gene>
    <name evidence="1" type="ORF">BJL90_18085</name>
    <name evidence="2" type="ORF">CLFO_25780</name>
</gene>
<name>A0AAC9RM67_9CLOT</name>
<evidence type="ECO:0000313" key="1">
    <source>
        <dbReference type="EMBL" id="AOY77597.1"/>
    </source>
</evidence>
<protein>
    <submittedName>
        <fullName evidence="2">Uncharacterized protein</fullName>
    </submittedName>
</protein>
<organism evidence="2 4">
    <name type="scientific">Clostridium formicaceticum</name>
    <dbReference type="NCBI Taxonomy" id="1497"/>
    <lineage>
        <taxon>Bacteria</taxon>
        <taxon>Bacillati</taxon>
        <taxon>Bacillota</taxon>
        <taxon>Clostridia</taxon>
        <taxon>Eubacteriales</taxon>
        <taxon>Clostridiaceae</taxon>
        <taxon>Clostridium</taxon>
    </lineage>
</organism>
<evidence type="ECO:0000313" key="2">
    <source>
        <dbReference type="EMBL" id="ARE88177.1"/>
    </source>
</evidence>
<evidence type="ECO:0000313" key="4">
    <source>
        <dbReference type="Proteomes" id="UP000192478"/>
    </source>
</evidence>
<dbReference type="Proteomes" id="UP000192478">
    <property type="component" value="Chromosome"/>
</dbReference>
<accession>A0AAC9RM67</accession>